<dbReference type="Gene3D" id="1.10.10.10">
    <property type="entry name" value="Winged helix-like DNA-binding domain superfamily/Winged helix DNA-binding domain"/>
    <property type="match status" value="1"/>
</dbReference>
<keyword evidence="3" id="KW-0805">Transcription regulation</keyword>
<feature type="domain" description="OmpR/PhoB-type" evidence="10">
    <location>
        <begin position="142"/>
        <end position="241"/>
    </location>
</feature>
<dbReference type="SUPFAM" id="SSF52172">
    <property type="entry name" value="CheY-like"/>
    <property type="match status" value="1"/>
</dbReference>
<dbReference type="FunFam" id="1.10.10.10:FF:000018">
    <property type="entry name" value="DNA-binding response regulator ResD"/>
    <property type="match status" value="1"/>
</dbReference>
<feature type="modified residue" description="4-aspartylphosphate" evidence="7">
    <location>
        <position position="53"/>
    </location>
</feature>
<reference evidence="11 12" key="1">
    <citation type="journal article" date="2015" name="Genome Announc.">
        <title>Expanding the biotechnology potential of lactobacilli through comparative genomics of 213 strains and associated genera.</title>
        <authorList>
            <person name="Sun Z."/>
            <person name="Harris H.M."/>
            <person name="McCann A."/>
            <person name="Guo C."/>
            <person name="Argimon S."/>
            <person name="Zhang W."/>
            <person name="Yang X."/>
            <person name="Jeffery I.B."/>
            <person name="Cooney J.C."/>
            <person name="Kagawa T.F."/>
            <person name="Liu W."/>
            <person name="Song Y."/>
            <person name="Salvetti E."/>
            <person name="Wrobel A."/>
            <person name="Rasinkangas P."/>
            <person name="Parkhill J."/>
            <person name="Rea M.C."/>
            <person name="O'Sullivan O."/>
            <person name="Ritari J."/>
            <person name="Douillard F.P."/>
            <person name="Paul Ross R."/>
            <person name="Yang R."/>
            <person name="Briner A.E."/>
            <person name="Felis G.E."/>
            <person name="de Vos W.M."/>
            <person name="Barrangou R."/>
            <person name="Klaenhammer T.R."/>
            <person name="Caufield P.W."/>
            <person name="Cui Y."/>
            <person name="Zhang H."/>
            <person name="O'Toole P.W."/>
        </authorList>
    </citation>
    <scope>NUCLEOTIDE SEQUENCE [LARGE SCALE GENOMIC DNA]</scope>
    <source>
        <strain evidence="11 12">DSM 15707</strain>
    </source>
</reference>
<dbReference type="CDD" id="cd00383">
    <property type="entry name" value="trans_reg_C"/>
    <property type="match status" value="1"/>
</dbReference>
<keyword evidence="2" id="KW-0902">Two-component regulatory system</keyword>
<proteinExistence type="predicted"/>
<dbReference type="STRING" id="1423778.FC70_GL000666"/>
<dbReference type="InterPro" id="IPR001867">
    <property type="entry name" value="OmpR/PhoB-type_DNA-bd"/>
</dbReference>
<evidence type="ECO:0000259" key="10">
    <source>
        <dbReference type="PROSITE" id="PS51755"/>
    </source>
</evidence>
<feature type="DNA-binding region" description="OmpR/PhoB-type" evidence="8">
    <location>
        <begin position="142"/>
        <end position="241"/>
    </location>
</feature>
<dbReference type="GO" id="GO:0000156">
    <property type="term" value="F:phosphorelay response regulator activity"/>
    <property type="evidence" value="ECO:0007669"/>
    <property type="project" value="TreeGrafter"/>
</dbReference>
<evidence type="ECO:0000313" key="12">
    <source>
        <dbReference type="Proteomes" id="UP000051697"/>
    </source>
</evidence>
<dbReference type="SMART" id="SM00862">
    <property type="entry name" value="Trans_reg_C"/>
    <property type="match status" value="1"/>
</dbReference>
<keyword evidence="6" id="KW-0804">Transcription</keyword>
<evidence type="ECO:0000256" key="5">
    <source>
        <dbReference type="ARBA" id="ARBA00023159"/>
    </source>
</evidence>
<evidence type="ECO:0000313" key="11">
    <source>
        <dbReference type="EMBL" id="KRL56078.1"/>
    </source>
</evidence>
<sequence length="242" mass="28059">MAERILLLTNQLALFTSLNEVANQNSWFVNNTVLPQEALRTVKEQYISAVVWDLNSLEFQLSLTVLTQIRELVHGPIIALFNSLNSSMRDSLYEIHIDDFCSMPVDFNHIMKIIKQRTWVYQQIPNDTDQESISAPDEPDISHLVRFHDLTIDKNHYSVMKDGADLNLTPKEFKLFKYLVNHPNQVLSRDQLLEGVWGYDIMGTSRMVDIHISHLRDKIEADPKNPIWIKTVRGFGYIFSDN</sequence>
<organism evidence="11 12">
    <name type="scientific">Paucilactobacillus oligofermentans DSM 15707 = LMG 22743</name>
    <dbReference type="NCBI Taxonomy" id="1423778"/>
    <lineage>
        <taxon>Bacteria</taxon>
        <taxon>Bacillati</taxon>
        <taxon>Bacillota</taxon>
        <taxon>Bacilli</taxon>
        <taxon>Lactobacillales</taxon>
        <taxon>Lactobacillaceae</taxon>
        <taxon>Paucilactobacillus</taxon>
    </lineage>
</organism>
<name>A0A0R1RIA7_9LACO</name>
<evidence type="ECO:0000256" key="6">
    <source>
        <dbReference type="ARBA" id="ARBA00023163"/>
    </source>
</evidence>
<comment type="caution">
    <text evidence="11">The sequence shown here is derived from an EMBL/GenBank/DDBJ whole genome shotgun (WGS) entry which is preliminary data.</text>
</comment>
<dbReference type="PANTHER" id="PTHR48111">
    <property type="entry name" value="REGULATOR OF RPOS"/>
    <property type="match status" value="1"/>
</dbReference>
<dbReference type="InterPro" id="IPR011006">
    <property type="entry name" value="CheY-like_superfamily"/>
</dbReference>
<protein>
    <submittedName>
        <fullName evidence="11">Two-component response regulator</fullName>
    </submittedName>
</protein>
<dbReference type="InterPro" id="IPR016032">
    <property type="entry name" value="Sig_transdc_resp-reg_C-effctor"/>
</dbReference>
<dbReference type="KEGG" id="lol:LACOL_0629"/>
<dbReference type="PATRIC" id="fig|1423778.4.peg.694"/>
<evidence type="ECO:0000256" key="7">
    <source>
        <dbReference type="PROSITE-ProRule" id="PRU00169"/>
    </source>
</evidence>
<keyword evidence="1 7" id="KW-0597">Phosphoprotein</keyword>
<evidence type="ECO:0000256" key="1">
    <source>
        <dbReference type="ARBA" id="ARBA00022553"/>
    </source>
</evidence>
<gene>
    <name evidence="11" type="ORF">FC70_GL000666</name>
</gene>
<dbReference type="GO" id="GO:0032993">
    <property type="term" value="C:protein-DNA complex"/>
    <property type="evidence" value="ECO:0007669"/>
    <property type="project" value="TreeGrafter"/>
</dbReference>
<dbReference type="Pfam" id="PF00486">
    <property type="entry name" value="Trans_reg_C"/>
    <property type="match status" value="1"/>
</dbReference>
<evidence type="ECO:0000256" key="2">
    <source>
        <dbReference type="ARBA" id="ARBA00023012"/>
    </source>
</evidence>
<dbReference type="PROSITE" id="PS50110">
    <property type="entry name" value="RESPONSE_REGULATORY"/>
    <property type="match status" value="1"/>
</dbReference>
<dbReference type="EMBL" id="AZFE01000030">
    <property type="protein sequence ID" value="KRL56078.1"/>
    <property type="molecule type" value="Genomic_DNA"/>
</dbReference>
<dbReference type="InterPro" id="IPR001789">
    <property type="entry name" value="Sig_transdc_resp-reg_receiver"/>
</dbReference>
<dbReference type="GO" id="GO:0005829">
    <property type="term" value="C:cytosol"/>
    <property type="evidence" value="ECO:0007669"/>
    <property type="project" value="TreeGrafter"/>
</dbReference>
<evidence type="ECO:0000256" key="4">
    <source>
        <dbReference type="ARBA" id="ARBA00023125"/>
    </source>
</evidence>
<dbReference type="Gene3D" id="3.40.50.2300">
    <property type="match status" value="1"/>
</dbReference>
<dbReference type="RefSeq" id="WP_057889637.1">
    <property type="nucleotide sequence ID" value="NZ_AZFE01000030.1"/>
</dbReference>
<dbReference type="AlphaFoldDB" id="A0A0R1RIA7"/>
<keyword evidence="5" id="KW-0010">Activator</keyword>
<evidence type="ECO:0000259" key="9">
    <source>
        <dbReference type="PROSITE" id="PS50110"/>
    </source>
</evidence>
<dbReference type="PROSITE" id="PS51755">
    <property type="entry name" value="OMPR_PHOB"/>
    <property type="match status" value="1"/>
</dbReference>
<keyword evidence="12" id="KW-1185">Reference proteome</keyword>
<accession>A0A0R1RIA7</accession>
<evidence type="ECO:0000256" key="3">
    <source>
        <dbReference type="ARBA" id="ARBA00023015"/>
    </source>
</evidence>
<feature type="domain" description="Response regulatory" evidence="9">
    <location>
        <begin position="4"/>
        <end position="118"/>
    </location>
</feature>
<dbReference type="GO" id="GO:0000976">
    <property type="term" value="F:transcription cis-regulatory region binding"/>
    <property type="evidence" value="ECO:0007669"/>
    <property type="project" value="TreeGrafter"/>
</dbReference>
<dbReference type="PANTHER" id="PTHR48111:SF40">
    <property type="entry name" value="PHOSPHATE REGULON TRANSCRIPTIONAL REGULATORY PROTEIN PHOB"/>
    <property type="match status" value="1"/>
</dbReference>
<dbReference type="InterPro" id="IPR036388">
    <property type="entry name" value="WH-like_DNA-bd_sf"/>
</dbReference>
<dbReference type="InterPro" id="IPR039420">
    <property type="entry name" value="WalR-like"/>
</dbReference>
<dbReference type="SUPFAM" id="SSF46894">
    <property type="entry name" value="C-terminal effector domain of the bipartite response regulators"/>
    <property type="match status" value="1"/>
</dbReference>
<dbReference type="Proteomes" id="UP000051697">
    <property type="component" value="Unassembled WGS sequence"/>
</dbReference>
<dbReference type="GO" id="GO:0006355">
    <property type="term" value="P:regulation of DNA-templated transcription"/>
    <property type="evidence" value="ECO:0007669"/>
    <property type="project" value="InterPro"/>
</dbReference>
<evidence type="ECO:0000256" key="8">
    <source>
        <dbReference type="PROSITE-ProRule" id="PRU01091"/>
    </source>
</evidence>
<keyword evidence="4 8" id="KW-0238">DNA-binding</keyword>